<accession>A0A4R0HK79</accession>
<dbReference type="Proteomes" id="UP000292346">
    <property type="component" value="Unassembled WGS sequence"/>
</dbReference>
<keyword evidence="2" id="KW-1185">Reference proteome</keyword>
<dbReference type="EMBL" id="SJJZ01000001">
    <property type="protein sequence ID" value="TCC10234.1"/>
    <property type="molecule type" value="Genomic_DNA"/>
</dbReference>
<sequence length="125" mass="13091">MKFTQTFEITQWDQAAYDEAGTIQLGRATVGKTFTGNDLDGTSAAELLLVGTTDGPAAYTAVERFTGTLGGRKGSFVMVHGASADQTSSPGRIVAAEGDLAGLTGTIVYEHDEQGARVTVDYELP</sequence>
<evidence type="ECO:0000313" key="2">
    <source>
        <dbReference type="Proteomes" id="UP000292346"/>
    </source>
</evidence>
<dbReference type="RefSeq" id="WP_131334651.1">
    <property type="nucleotide sequence ID" value="NZ_SJJZ01000001.1"/>
</dbReference>
<comment type="caution">
    <text evidence="1">The sequence shown here is derived from an EMBL/GenBank/DDBJ whole genome shotgun (WGS) entry which is preliminary data.</text>
</comment>
<gene>
    <name evidence="1" type="ORF">E0H45_02590</name>
</gene>
<dbReference type="InterPro" id="IPR023159">
    <property type="entry name" value="SO1590-like_sf"/>
</dbReference>
<proteinExistence type="predicted"/>
<dbReference type="SUPFAM" id="SSF159238">
    <property type="entry name" value="SO1590-like"/>
    <property type="match status" value="1"/>
</dbReference>
<evidence type="ECO:0000313" key="1">
    <source>
        <dbReference type="EMBL" id="TCC10234.1"/>
    </source>
</evidence>
<dbReference type="Gene3D" id="2.40.350.10">
    <property type="entry name" value="SO1590-like"/>
    <property type="match status" value="1"/>
</dbReference>
<reference evidence="1 2" key="1">
    <citation type="submission" date="2019-02" db="EMBL/GenBank/DDBJ databases">
        <title>Kribbella capetownensis sp. nov. and Kribbella speibonae sp. nov., isolated from soil.</title>
        <authorList>
            <person name="Curtis S.M."/>
            <person name="Norton I."/>
            <person name="Everest G.J."/>
            <person name="Meyers P.R."/>
        </authorList>
    </citation>
    <scope>NUCLEOTIDE SEQUENCE [LARGE SCALE GENOMIC DNA]</scope>
    <source>
        <strain evidence="1 2">KCTC 29219</strain>
    </source>
</reference>
<dbReference type="AlphaFoldDB" id="A0A4R0HK79"/>
<dbReference type="OrthoDB" id="7947478at2"/>
<dbReference type="Pfam" id="PF11528">
    <property type="entry name" value="DUF3224"/>
    <property type="match status" value="1"/>
</dbReference>
<organism evidence="1 2">
    <name type="scientific">Kribbella soli</name>
    <dbReference type="NCBI Taxonomy" id="1124743"/>
    <lineage>
        <taxon>Bacteria</taxon>
        <taxon>Bacillati</taxon>
        <taxon>Actinomycetota</taxon>
        <taxon>Actinomycetes</taxon>
        <taxon>Propionibacteriales</taxon>
        <taxon>Kribbellaceae</taxon>
        <taxon>Kribbella</taxon>
    </lineage>
</organism>
<protein>
    <submittedName>
        <fullName evidence="1">DUF3224 domain-containing protein</fullName>
    </submittedName>
</protein>
<name>A0A4R0HK79_9ACTN</name>
<dbReference type="InterPro" id="IPR021607">
    <property type="entry name" value="DUF3224"/>
</dbReference>